<sequence>MKKIILLFILLLSAKSIGQIKGISYQAVILNPKGEQIPGVNNSNTPLANGDICLLFKFFDEYSKLEYQEVVQTKTDQYGMVNLIIGNGTQTGGYAISFDTVIWDSLKKTLVVAINSNGNCSSFTEISNEPFTYVPFAYSSTNAINVTGVVSIENGGTNATSLLGAKTNFGIDKIDNTSDLNKPLSIATVNELSSKENLSNKSTSIITDGASDVKYPSVKSVKDYVDASATSSSTALASEVSRATTAEATKEALANKSTNLTADGASDAKYPSVKSVKDYVDASATSSSTALAS</sequence>
<reference evidence="1 2" key="1">
    <citation type="submission" date="2019-07" db="EMBL/GenBank/DDBJ databases">
        <title>Novel species of Flavobacterium.</title>
        <authorList>
            <person name="Liu Q."/>
            <person name="Xin Y.-H."/>
        </authorList>
    </citation>
    <scope>NUCLEOTIDE SEQUENCE [LARGE SCALE GENOMIC DNA]</scope>
    <source>
        <strain evidence="1 2">GSR22</strain>
    </source>
</reference>
<dbReference type="EMBL" id="VJZL01000063">
    <property type="protein sequence ID" value="TRX04864.1"/>
    <property type="molecule type" value="Genomic_DNA"/>
</dbReference>
<dbReference type="AlphaFoldDB" id="A0A553B9C2"/>
<accession>A0A553B9C2</accession>
<dbReference type="Proteomes" id="UP000318669">
    <property type="component" value="Unassembled WGS sequence"/>
</dbReference>
<evidence type="ECO:0000313" key="2">
    <source>
        <dbReference type="Proteomes" id="UP000318669"/>
    </source>
</evidence>
<evidence type="ECO:0000313" key="1">
    <source>
        <dbReference type="EMBL" id="TRX04864.1"/>
    </source>
</evidence>
<comment type="caution">
    <text evidence="1">The sequence shown here is derived from an EMBL/GenBank/DDBJ whole genome shotgun (WGS) entry which is preliminary data.</text>
</comment>
<protein>
    <submittedName>
        <fullName evidence="1">Uncharacterized protein</fullName>
    </submittedName>
</protein>
<organism evidence="1 2">
    <name type="scientific">Flavobacterium gawalongense</name>
    <dbReference type="NCBI Taxonomy" id="2594432"/>
    <lineage>
        <taxon>Bacteria</taxon>
        <taxon>Pseudomonadati</taxon>
        <taxon>Bacteroidota</taxon>
        <taxon>Flavobacteriia</taxon>
        <taxon>Flavobacteriales</taxon>
        <taxon>Flavobacteriaceae</taxon>
        <taxon>Flavobacterium</taxon>
    </lineage>
</organism>
<dbReference type="RefSeq" id="WP_218043922.1">
    <property type="nucleotide sequence ID" value="NZ_VJZL01000063.1"/>
</dbReference>
<gene>
    <name evidence="1" type="ORF">FNW11_17020</name>
</gene>
<proteinExistence type="predicted"/>
<name>A0A553B9C2_9FLAO</name>
<feature type="non-terminal residue" evidence="1">
    <location>
        <position position="293"/>
    </location>
</feature>